<dbReference type="InterPro" id="IPR025485">
    <property type="entry name" value="DUF4377"/>
</dbReference>
<evidence type="ECO:0000313" key="3">
    <source>
        <dbReference type="EMBL" id="SFD78792.1"/>
    </source>
</evidence>
<name>A0A1I1V6Z1_9BACT</name>
<dbReference type="AlphaFoldDB" id="A0A1I1V6Z1"/>
<feature type="signal peptide" evidence="1">
    <location>
        <begin position="1"/>
        <end position="29"/>
    </location>
</feature>
<accession>A0A1I1V6Z1</accession>
<proteinExistence type="predicted"/>
<keyword evidence="1" id="KW-0732">Signal</keyword>
<reference evidence="4" key="1">
    <citation type="submission" date="2016-10" db="EMBL/GenBank/DDBJ databases">
        <authorList>
            <person name="Varghese N."/>
            <person name="Submissions S."/>
        </authorList>
    </citation>
    <scope>NUCLEOTIDE SEQUENCE [LARGE SCALE GENOMIC DNA]</scope>
    <source>
        <strain evidence="4">ATCC 25963</strain>
    </source>
</reference>
<dbReference type="STRING" id="54.SAMN02745121_01596"/>
<evidence type="ECO:0000256" key="1">
    <source>
        <dbReference type="SAM" id="SignalP"/>
    </source>
</evidence>
<dbReference type="RefSeq" id="WP_170136038.1">
    <property type="nucleotide sequence ID" value="NZ_FOMX01000004.1"/>
</dbReference>
<organism evidence="3 4">
    <name type="scientific">Nannocystis exedens</name>
    <dbReference type="NCBI Taxonomy" id="54"/>
    <lineage>
        <taxon>Bacteria</taxon>
        <taxon>Pseudomonadati</taxon>
        <taxon>Myxococcota</taxon>
        <taxon>Polyangia</taxon>
        <taxon>Nannocystales</taxon>
        <taxon>Nannocystaceae</taxon>
        <taxon>Nannocystis</taxon>
    </lineage>
</organism>
<dbReference type="Pfam" id="PF14302">
    <property type="entry name" value="DUF4377"/>
    <property type="match status" value="1"/>
</dbReference>
<dbReference type="EMBL" id="FOMX01000004">
    <property type="protein sequence ID" value="SFD78792.1"/>
    <property type="molecule type" value="Genomic_DNA"/>
</dbReference>
<sequence length="185" mass="20517">MRPRSKPRATSLLVLCLTVLAPACGPKEAQEVVVASRRSPCVGAFPMLCLRYSEDGGEFETTYNYFEGFTHRWGVETRLRYHVEPVADPGADQSDERWIADEIVSEEHDPVGTRYTLGFSNDSPDSGWFVPSGDRLLMLDTEVDCAPELCADVLQRIADGTPFSATFELTADEDVPLRLLSLADK</sequence>
<gene>
    <name evidence="3" type="ORF">SAMN02745121_01596</name>
</gene>
<keyword evidence="4" id="KW-1185">Reference proteome</keyword>
<feature type="chain" id="PRO_5011692830" description="DUF4377 domain-containing protein" evidence="1">
    <location>
        <begin position="30"/>
        <end position="185"/>
    </location>
</feature>
<evidence type="ECO:0000259" key="2">
    <source>
        <dbReference type="Pfam" id="PF14302"/>
    </source>
</evidence>
<dbReference type="Proteomes" id="UP000199400">
    <property type="component" value="Unassembled WGS sequence"/>
</dbReference>
<feature type="domain" description="DUF4377" evidence="2">
    <location>
        <begin position="34"/>
        <end position="105"/>
    </location>
</feature>
<evidence type="ECO:0000313" key="4">
    <source>
        <dbReference type="Proteomes" id="UP000199400"/>
    </source>
</evidence>
<protein>
    <recommendedName>
        <fullName evidence="2">DUF4377 domain-containing protein</fullName>
    </recommendedName>
</protein>